<keyword evidence="10" id="KW-1185">Reference proteome</keyword>
<comment type="caution">
    <text evidence="9">The sequence shown here is derived from an EMBL/GenBank/DDBJ whole genome shotgun (WGS) entry which is preliminary data.</text>
</comment>
<feature type="domain" description="Glycoside hydrolase family 20 catalytic" evidence="7">
    <location>
        <begin position="136"/>
        <end position="477"/>
    </location>
</feature>
<comment type="catalytic activity">
    <reaction evidence="1">
        <text>Hydrolysis of terminal non-reducing N-acetyl-D-hexosamine residues in N-acetyl-beta-D-hexosaminides.</text>
        <dbReference type="EC" id="3.2.1.52"/>
    </reaction>
</comment>
<dbReference type="Pfam" id="PF02838">
    <property type="entry name" value="Glyco_hydro_20b"/>
    <property type="match status" value="1"/>
</dbReference>
<proteinExistence type="inferred from homology"/>
<dbReference type="Gene3D" id="3.20.20.80">
    <property type="entry name" value="Glycosidases"/>
    <property type="match status" value="1"/>
</dbReference>
<evidence type="ECO:0000313" key="10">
    <source>
        <dbReference type="Proteomes" id="UP000621386"/>
    </source>
</evidence>
<evidence type="ECO:0000313" key="9">
    <source>
        <dbReference type="EMBL" id="MBL1104533.1"/>
    </source>
</evidence>
<evidence type="ECO:0000256" key="1">
    <source>
        <dbReference type="ARBA" id="ARBA00001231"/>
    </source>
</evidence>
<dbReference type="SUPFAM" id="SSF55545">
    <property type="entry name" value="beta-N-acetylhexosaminidase-like domain"/>
    <property type="match status" value="1"/>
</dbReference>
<dbReference type="InterPro" id="IPR017853">
    <property type="entry name" value="GH"/>
</dbReference>
<dbReference type="Pfam" id="PF00728">
    <property type="entry name" value="Glyco_hydro_20"/>
    <property type="match status" value="1"/>
</dbReference>
<gene>
    <name evidence="9" type="ORF">JK361_07970</name>
</gene>
<dbReference type="InterPro" id="IPR029018">
    <property type="entry name" value="Hex-like_dom2"/>
</dbReference>
<evidence type="ECO:0000256" key="3">
    <source>
        <dbReference type="ARBA" id="ARBA00012663"/>
    </source>
</evidence>
<evidence type="ECO:0000256" key="4">
    <source>
        <dbReference type="ARBA" id="ARBA00022801"/>
    </source>
</evidence>
<protein>
    <recommendedName>
        <fullName evidence="3">beta-N-acetylhexosaminidase</fullName>
        <ecNumber evidence="3">3.2.1.52</ecNumber>
    </recommendedName>
</protein>
<dbReference type="Gene3D" id="3.30.379.10">
    <property type="entry name" value="Chitobiase/beta-hexosaminidase domain 2-like"/>
    <property type="match status" value="1"/>
</dbReference>
<evidence type="ECO:0000259" key="7">
    <source>
        <dbReference type="Pfam" id="PF00728"/>
    </source>
</evidence>
<dbReference type="CDD" id="cd06563">
    <property type="entry name" value="GH20_chitobiase-like"/>
    <property type="match status" value="1"/>
</dbReference>
<dbReference type="InterPro" id="IPR025705">
    <property type="entry name" value="Beta_hexosaminidase_sua/sub"/>
</dbReference>
<reference evidence="9 10" key="1">
    <citation type="submission" date="2021-01" db="EMBL/GenBank/DDBJ databases">
        <title>WGS of actinomycetes isolated from Thailand.</title>
        <authorList>
            <person name="Thawai C."/>
        </authorList>
    </citation>
    <scope>NUCLEOTIDE SEQUENCE [LARGE SCALE GENOMIC DNA]</scope>
    <source>
        <strain evidence="9 10">CH5-8</strain>
    </source>
</reference>
<accession>A0ABS1NWU1</accession>
<dbReference type="PANTHER" id="PTHR22600">
    <property type="entry name" value="BETA-HEXOSAMINIDASE"/>
    <property type="match status" value="1"/>
</dbReference>
<dbReference type="EMBL" id="JAERRH010000002">
    <property type="protein sequence ID" value="MBL1104533.1"/>
    <property type="molecule type" value="Genomic_DNA"/>
</dbReference>
<dbReference type="SUPFAM" id="SSF51445">
    <property type="entry name" value="(Trans)glycosidases"/>
    <property type="match status" value="1"/>
</dbReference>
<dbReference type="EC" id="3.2.1.52" evidence="3"/>
<evidence type="ECO:0000259" key="8">
    <source>
        <dbReference type="Pfam" id="PF02838"/>
    </source>
</evidence>
<sequence>MPTNHAPLVPAPTHLTPHSGHFTLHTETTIRATPGAEPAAALLRTLLSPATGLPLPLSANGPVVFALDPQPDATGEEGYRLTVAPESVLLRATGLPGLLNGIQTLRQLLPAAALAGTPQPGPWRLPCLEITDEPRHPWRGLLLDVARHFQPVSFLRRYVDLLALHKLNVLHLHLTDDQGWRMPVTAFPRLTEVGGRRAESMVGPAGSRRFDGIPHEGAYSKEELTGLVAYAAARGVTVVPEIDMPGHTRAALAAYPELGNVPGRRLDVWTRWGVCETVLGVHEPVLDFCRTVLDEVLDVFPSRHVHIGGDECPTTEWAVSDAARARAAAEGLPDTDALHGWFLGRIGAYLTERGRVPTAWAENGEGLPPECAVMTWRDPEHTRIALKRGHAVISAQHRSAYLDYAQSSGPAEPQAQPGAVVDLRAVHGHTPPDDTDTPGRLLGLQAALWTEFAPTPGNVDYLTFPRLCALADRAWHGTPSWPGFRARLRAHAARLATLGVRHGPLDPHVPDPHVLDPHVLDPHVRIPTASEGNSHEQDDQAPAHPR</sequence>
<keyword evidence="5" id="KW-0326">Glycosidase</keyword>
<feature type="region of interest" description="Disordered" evidence="6">
    <location>
        <begin position="524"/>
        <end position="546"/>
    </location>
</feature>
<dbReference type="PRINTS" id="PR00738">
    <property type="entry name" value="GLHYDRLASE20"/>
</dbReference>
<dbReference type="PANTHER" id="PTHR22600:SF57">
    <property type="entry name" value="BETA-N-ACETYLHEXOSAMINIDASE"/>
    <property type="match status" value="1"/>
</dbReference>
<dbReference type="InterPro" id="IPR015882">
    <property type="entry name" value="HEX_bac_N"/>
</dbReference>
<evidence type="ECO:0000256" key="6">
    <source>
        <dbReference type="SAM" id="MobiDB-lite"/>
    </source>
</evidence>
<evidence type="ECO:0000256" key="2">
    <source>
        <dbReference type="ARBA" id="ARBA00006285"/>
    </source>
</evidence>
<keyword evidence="4" id="KW-0378">Hydrolase</keyword>
<name>A0ABS1NWU1_9ACTN</name>
<dbReference type="Proteomes" id="UP000621386">
    <property type="component" value="Unassembled WGS sequence"/>
</dbReference>
<dbReference type="InterPro" id="IPR015883">
    <property type="entry name" value="Glyco_hydro_20_cat"/>
</dbReference>
<evidence type="ECO:0000256" key="5">
    <source>
        <dbReference type="ARBA" id="ARBA00023295"/>
    </source>
</evidence>
<comment type="similarity">
    <text evidence="2">Belongs to the glycosyl hydrolase 20 family.</text>
</comment>
<organism evidence="9 10">
    <name type="scientific">Streptomyces musisoli</name>
    <dbReference type="NCBI Taxonomy" id="2802280"/>
    <lineage>
        <taxon>Bacteria</taxon>
        <taxon>Bacillati</taxon>
        <taxon>Actinomycetota</taxon>
        <taxon>Actinomycetes</taxon>
        <taxon>Kitasatosporales</taxon>
        <taxon>Streptomycetaceae</taxon>
        <taxon>Streptomyces</taxon>
    </lineage>
</organism>
<dbReference type="RefSeq" id="WP_201814924.1">
    <property type="nucleotide sequence ID" value="NZ_JAERRH010000002.1"/>
</dbReference>
<feature type="domain" description="Beta-hexosaminidase bacterial type N-terminal" evidence="8">
    <location>
        <begin position="7"/>
        <end position="132"/>
    </location>
</feature>